<evidence type="ECO:0000256" key="1">
    <source>
        <dbReference type="HAMAP-Rule" id="MF_00386"/>
    </source>
</evidence>
<evidence type="ECO:0000256" key="2">
    <source>
        <dbReference type="SAM" id="Phobius"/>
    </source>
</evidence>
<sequence>MKFLLSIWNFLLWCLKHLFLFIIKVYQLFISPLLGANCRYTPTCSQYGKEAITKYGPFKGGWLTIKRIASCNPWGGHGHDPVP</sequence>
<dbReference type="PANTHER" id="PTHR33383">
    <property type="entry name" value="MEMBRANE PROTEIN INSERTION EFFICIENCY FACTOR-RELATED"/>
    <property type="match status" value="1"/>
</dbReference>
<protein>
    <recommendedName>
        <fullName evidence="1">Putative membrane protein insertion efficiency factor</fullName>
    </recommendedName>
</protein>
<dbReference type="Proteomes" id="UP000651271">
    <property type="component" value="Unassembled WGS sequence"/>
</dbReference>
<dbReference type="InterPro" id="IPR002696">
    <property type="entry name" value="Membr_insert_effic_factor_YidD"/>
</dbReference>
<evidence type="ECO:0000313" key="4">
    <source>
        <dbReference type="Proteomes" id="UP000651271"/>
    </source>
</evidence>
<accession>A0ABR7YEF2</accession>
<reference evidence="3 4" key="1">
    <citation type="submission" date="2020-08" db="EMBL/GenBank/DDBJ databases">
        <title>Sphingobacterium sp. DN04309 isolated from aquaculture water.</title>
        <authorList>
            <person name="Zhang M."/>
        </authorList>
    </citation>
    <scope>NUCLEOTIDE SEQUENCE [LARGE SCALE GENOMIC DNA]</scope>
    <source>
        <strain evidence="3 4">DN04309</strain>
    </source>
</reference>
<dbReference type="RefSeq" id="WP_190302122.1">
    <property type="nucleotide sequence ID" value="NZ_JACOIJ010000014.1"/>
</dbReference>
<dbReference type="HAMAP" id="MF_00386">
    <property type="entry name" value="UPF0161_YidD"/>
    <property type="match status" value="1"/>
</dbReference>
<keyword evidence="2" id="KW-0812">Transmembrane</keyword>
<gene>
    <name evidence="3" type="primary">yidD</name>
    <name evidence="3" type="ORF">H8B04_08895</name>
</gene>
<proteinExistence type="inferred from homology"/>
<comment type="similarity">
    <text evidence="1">Belongs to the UPF0161 family.</text>
</comment>
<evidence type="ECO:0000313" key="3">
    <source>
        <dbReference type="EMBL" id="MBD1429685.1"/>
    </source>
</evidence>
<dbReference type="NCBIfam" id="TIGR00278">
    <property type="entry name" value="membrane protein insertion efficiency factor YidD"/>
    <property type="match status" value="1"/>
</dbReference>
<comment type="function">
    <text evidence="1">Could be involved in insertion of integral membrane proteins into the membrane.</text>
</comment>
<name>A0ABR7YEF2_9SPHI</name>
<dbReference type="EMBL" id="JACOIJ010000014">
    <property type="protein sequence ID" value="MBD1429685.1"/>
    <property type="molecule type" value="Genomic_DNA"/>
</dbReference>
<comment type="subcellular location">
    <subcellularLocation>
        <location evidence="1">Cell membrane</location>
        <topology evidence="1">Peripheral membrane protein</topology>
        <orientation evidence="1">Cytoplasmic side</orientation>
    </subcellularLocation>
</comment>
<feature type="transmembrane region" description="Helical" evidence="2">
    <location>
        <begin position="6"/>
        <end position="26"/>
    </location>
</feature>
<keyword evidence="4" id="KW-1185">Reference proteome</keyword>
<keyword evidence="1 2" id="KW-0472">Membrane</keyword>
<comment type="caution">
    <text evidence="3">The sequence shown here is derived from an EMBL/GenBank/DDBJ whole genome shotgun (WGS) entry which is preliminary data.</text>
</comment>
<keyword evidence="2" id="KW-1133">Transmembrane helix</keyword>
<organism evidence="3 4">
    <name type="scientific">Sphingobacterium litopenaei</name>
    <dbReference type="NCBI Taxonomy" id="2763500"/>
    <lineage>
        <taxon>Bacteria</taxon>
        <taxon>Pseudomonadati</taxon>
        <taxon>Bacteroidota</taxon>
        <taxon>Sphingobacteriia</taxon>
        <taxon>Sphingobacteriales</taxon>
        <taxon>Sphingobacteriaceae</taxon>
        <taxon>Sphingobacterium</taxon>
    </lineage>
</organism>
<keyword evidence="1" id="KW-1003">Cell membrane</keyword>
<dbReference type="PANTHER" id="PTHR33383:SF1">
    <property type="entry name" value="MEMBRANE PROTEIN INSERTION EFFICIENCY FACTOR-RELATED"/>
    <property type="match status" value="1"/>
</dbReference>
<dbReference type="SMART" id="SM01234">
    <property type="entry name" value="Haemolytic"/>
    <property type="match status" value="1"/>
</dbReference>
<dbReference type="Pfam" id="PF01809">
    <property type="entry name" value="YidD"/>
    <property type="match status" value="1"/>
</dbReference>